<dbReference type="EMBL" id="JAPFFF010000007">
    <property type="protein sequence ID" value="KAK8886548.1"/>
    <property type="molecule type" value="Genomic_DNA"/>
</dbReference>
<proteinExistence type="predicted"/>
<evidence type="ECO:0000256" key="1">
    <source>
        <dbReference type="SAM" id="Phobius"/>
    </source>
</evidence>
<keyword evidence="3" id="KW-1185">Reference proteome</keyword>
<name>A0ABR2K6U4_9EUKA</name>
<evidence type="ECO:0000313" key="3">
    <source>
        <dbReference type="Proteomes" id="UP001470230"/>
    </source>
</evidence>
<gene>
    <name evidence="2" type="ORF">M9Y10_042012</name>
</gene>
<sequence length="145" mass="16237">MINQCAKNVKIVSITNDPGDHVEVRVFFNVTISSSIFNKNHVLVINQQSTLTFTNVVKVDSFAFTDSKNVVIVPKISTLTISLSKQQIGLDFAVNTPKSQTKPLKLVLFNPKEIDYASTIHFYLCNLSMGLLILGLFKLFIEIFI</sequence>
<protein>
    <submittedName>
        <fullName evidence="2">Uncharacterized protein</fullName>
    </submittedName>
</protein>
<comment type="caution">
    <text evidence="2">The sequence shown here is derived from an EMBL/GenBank/DDBJ whole genome shotgun (WGS) entry which is preliminary data.</text>
</comment>
<organism evidence="2 3">
    <name type="scientific">Tritrichomonas musculus</name>
    <dbReference type="NCBI Taxonomy" id="1915356"/>
    <lineage>
        <taxon>Eukaryota</taxon>
        <taxon>Metamonada</taxon>
        <taxon>Parabasalia</taxon>
        <taxon>Tritrichomonadida</taxon>
        <taxon>Tritrichomonadidae</taxon>
        <taxon>Tritrichomonas</taxon>
    </lineage>
</organism>
<feature type="transmembrane region" description="Helical" evidence="1">
    <location>
        <begin position="120"/>
        <end position="141"/>
    </location>
</feature>
<reference evidence="2 3" key="1">
    <citation type="submission" date="2024-04" db="EMBL/GenBank/DDBJ databases">
        <title>Tritrichomonas musculus Genome.</title>
        <authorList>
            <person name="Alves-Ferreira E."/>
            <person name="Grigg M."/>
            <person name="Lorenzi H."/>
            <person name="Galac M."/>
        </authorList>
    </citation>
    <scope>NUCLEOTIDE SEQUENCE [LARGE SCALE GENOMIC DNA]</scope>
    <source>
        <strain evidence="2 3">EAF2021</strain>
    </source>
</reference>
<accession>A0ABR2K6U4</accession>
<dbReference type="Proteomes" id="UP001470230">
    <property type="component" value="Unassembled WGS sequence"/>
</dbReference>
<keyword evidence="1" id="KW-0472">Membrane</keyword>
<keyword evidence="1" id="KW-1133">Transmembrane helix</keyword>
<evidence type="ECO:0000313" key="2">
    <source>
        <dbReference type="EMBL" id="KAK8886548.1"/>
    </source>
</evidence>
<keyword evidence="1" id="KW-0812">Transmembrane</keyword>